<reference evidence="4 5" key="1">
    <citation type="submission" date="2016-04" db="EMBL/GenBank/DDBJ databases">
        <title>A degradative enzymes factory behind the ericoid mycorrhizal symbiosis.</title>
        <authorList>
            <consortium name="DOE Joint Genome Institute"/>
            <person name="Martino E."/>
            <person name="Morin E."/>
            <person name="Grelet G."/>
            <person name="Kuo A."/>
            <person name="Kohler A."/>
            <person name="Daghino S."/>
            <person name="Barry K."/>
            <person name="Choi C."/>
            <person name="Cichocki N."/>
            <person name="Clum A."/>
            <person name="Copeland A."/>
            <person name="Hainaut M."/>
            <person name="Haridas S."/>
            <person name="Labutti K."/>
            <person name="Lindquist E."/>
            <person name="Lipzen A."/>
            <person name="Khouja H.-R."/>
            <person name="Murat C."/>
            <person name="Ohm R."/>
            <person name="Olson A."/>
            <person name="Spatafora J."/>
            <person name="Veneault-Fourrey C."/>
            <person name="Henrissat B."/>
            <person name="Grigoriev I."/>
            <person name="Martin F."/>
            <person name="Perotto S."/>
        </authorList>
    </citation>
    <scope>NUCLEOTIDE SEQUENCE [LARGE SCALE GENOMIC DNA]</scope>
    <source>
        <strain evidence="4 5">E</strain>
    </source>
</reference>
<protein>
    <recommendedName>
        <fullName evidence="3">Nephrocystin 3-like N-terminal domain-containing protein</fullName>
    </recommendedName>
</protein>
<dbReference type="GeneID" id="36595238"/>
<dbReference type="Proteomes" id="UP000235371">
    <property type="component" value="Unassembled WGS sequence"/>
</dbReference>
<sequence length="1264" mass="142586">MGKVSPPRKAVPPSKDSKGLQVGVKVRKIIEKLSVLKIIRPGKPKPTDEGTALPGAELSAHDVSEDGSDFTTRHVTEIPVRKLPADDEDIVADPHSVATAEQEIPAQGSTYIDRANATSPRIVELEIANHDLDSGKSSNLSDVPGNLRTNTTANRASTSDISNIYPKEAESSDPGPISLHSISDRKAASSFPSEEETRSLWGKACENVEARKEQSKYLHCLQKSAQNPNGSGVTSDLAQILSERQKKSQAENEVSESSANSAISRALRSMSIAKVRSVRFLMSTKDLAMGLARLDPHGIAPIVLGGVYTVVSVFDNNTEECQAALTITLELAGIVAVWTGVENHQISKNSDQRLNKLYAKLSDQIVGLYEDIIVLFGTILTWLDRNQVRKIIGGVVPAQTEWKNSHAKIKSLETNCNNVRSEITMKKESHDKSSEILRWISEYDIRGSYQNILEKTGVLEKYSDHGQWLIDHKDFQEWSSSGASSVLWLRGIMGTGKTTLVARAVQQLKRSATVEIFGSRLAIFFFRKTAGASITSVTVETCLSSILRQLSWDKTIEELDPSIKSEYYKFKAEDSNDTCLTIGECRQLLSRLIGLRETYIMIDAIDECEDPYGLLKELQKLLDLIQDAKAVSKPLHVMLASRDDLTIDDFFKGCRKIATNPEDAKQDQEEYINREIDSICRTLRASKFATSPNGHSERLKELLKEKGGGSFRWIEIQLEFFGKTSFKTSDEITVHLNNLQSHTKHQTLYDEYERLFWLLQRSGPNLERALKMFRLMACSNIEMTASDLAEAINTSEPLVEELSPDNIRRILVGFVTEPSRSGSREYCGKALDGLVFQWAHASVLEFLMERASSINFTVLAQHSEAASLCFSRIKACDDHPVVPPPQEMSIFLKYSLLEWPEHCKQAFKEDPNCSLVEKTKKFILADSYRIWNRLAPSLITWGNHYHFSGLCCDRPSAMPGFVIVDFELSELLRLADIQALIDLQQCNLTGRTLLQFWIGRTVRAPKMIDQLVDLFPAQIKGTNGGRELFEAIYMGSARVVAKLLENGEKLLQGQRSTLGVAVVRMLFVRRLEKNTETRKNRLEIIRILLAKRFTIFDLHLDFEEGDKFLRPVMSMAVRSNYDNLINIFIETIVDFDKRGLTGSVQRLLRTRDIFGQTPIEAAQSPLKERLSQILGDTTHRDGRILFEFDETEVMKEMKCDVEQWTNFKKNLAHGGLAEVCSKNSRGQHWHYDEGKRYEEWLLSRYKEVDQEYRELNRQLLKEIT</sequence>
<dbReference type="PANTHER" id="PTHR10039">
    <property type="entry name" value="AMELOGENIN"/>
    <property type="match status" value="1"/>
</dbReference>
<feature type="compositionally biased region" description="Polar residues" evidence="2">
    <location>
        <begin position="135"/>
        <end position="162"/>
    </location>
</feature>
<keyword evidence="5" id="KW-1185">Reference proteome</keyword>
<feature type="domain" description="Nephrocystin 3-like N-terminal" evidence="3">
    <location>
        <begin position="466"/>
        <end position="642"/>
    </location>
</feature>
<dbReference type="AlphaFoldDB" id="A0A2J6T0Z8"/>
<dbReference type="STRING" id="1095630.A0A2J6T0Z8"/>
<proteinExistence type="predicted"/>
<dbReference type="InterPro" id="IPR027417">
    <property type="entry name" value="P-loop_NTPase"/>
</dbReference>
<dbReference type="Gene3D" id="3.40.50.300">
    <property type="entry name" value="P-loop containing nucleotide triphosphate hydrolases"/>
    <property type="match status" value="1"/>
</dbReference>
<dbReference type="OrthoDB" id="7464126at2759"/>
<gene>
    <name evidence="4" type="ORF">K444DRAFT_666200</name>
</gene>
<dbReference type="InterPro" id="IPR056884">
    <property type="entry name" value="NPHP3-like_N"/>
</dbReference>
<dbReference type="PANTHER" id="PTHR10039:SF16">
    <property type="entry name" value="GPI INOSITOL-DEACYLASE"/>
    <property type="match status" value="1"/>
</dbReference>
<evidence type="ECO:0000256" key="1">
    <source>
        <dbReference type="ARBA" id="ARBA00022737"/>
    </source>
</evidence>
<evidence type="ECO:0000256" key="2">
    <source>
        <dbReference type="SAM" id="MobiDB-lite"/>
    </source>
</evidence>
<dbReference type="Pfam" id="PF24883">
    <property type="entry name" value="NPHP3_N"/>
    <property type="match status" value="1"/>
</dbReference>
<dbReference type="RefSeq" id="XP_024733517.1">
    <property type="nucleotide sequence ID" value="XM_024887162.1"/>
</dbReference>
<evidence type="ECO:0000313" key="5">
    <source>
        <dbReference type="Proteomes" id="UP000235371"/>
    </source>
</evidence>
<organism evidence="4 5">
    <name type="scientific">Hyaloscypha bicolor E</name>
    <dbReference type="NCBI Taxonomy" id="1095630"/>
    <lineage>
        <taxon>Eukaryota</taxon>
        <taxon>Fungi</taxon>
        <taxon>Dikarya</taxon>
        <taxon>Ascomycota</taxon>
        <taxon>Pezizomycotina</taxon>
        <taxon>Leotiomycetes</taxon>
        <taxon>Helotiales</taxon>
        <taxon>Hyaloscyphaceae</taxon>
        <taxon>Hyaloscypha</taxon>
        <taxon>Hyaloscypha bicolor</taxon>
    </lineage>
</organism>
<feature type="region of interest" description="Disordered" evidence="2">
    <location>
        <begin position="1"/>
        <end position="21"/>
    </location>
</feature>
<name>A0A2J6T0Z8_9HELO</name>
<feature type="region of interest" description="Disordered" evidence="2">
    <location>
        <begin position="40"/>
        <end position="74"/>
    </location>
</feature>
<dbReference type="EMBL" id="KZ613848">
    <property type="protein sequence ID" value="PMD56613.1"/>
    <property type="molecule type" value="Genomic_DNA"/>
</dbReference>
<evidence type="ECO:0000259" key="3">
    <source>
        <dbReference type="Pfam" id="PF24883"/>
    </source>
</evidence>
<dbReference type="SUPFAM" id="SSF52540">
    <property type="entry name" value="P-loop containing nucleoside triphosphate hydrolases"/>
    <property type="match status" value="1"/>
</dbReference>
<accession>A0A2J6T0Z8</accession>
<dbReference type="InParanoid" id="A0A2J6T0Z8"/>
<feature type="region of interest" description="Disordered" evidence="2">
    <location>
        <begin position="132"/>
        <end position="200"/>
    </location>
</feature>
<keyword evidence="1" id="KW-0677">Repeat</keyword>
<evidence type="ECO:0000313" key="4">
    <source>
        <dbReference type="EMBL" id="PMD56613.1"/>
    </source>
</evidence>